<dbReference type="CDD" id="cd04301">
    <property type="entry name" value="NAT_SF"/>
    <property type="match status" value="1"/>
</dbReference>
<keyword evidence="7" id="KW-0862">Zinc</keyword>
<accession>A0A0C3BR10</accession>
<dbReference type="InterPro" id="IPR016197">
    <property type="entry name" value="Chromo-like_dom_sf"/>
</dbReference>
<comment type="similarity">
    <text evidence="2">Belongs to the MYST (SAS/MOZ) family.</text>
</comment>
<dbReference type="Gene3D" id="2.30.30.140">
    <property type="match status" value="1"/>
</dbReference>
<evidence type="ECO:0000256" key="14">
    <source>
        <dbReference type="SAM" id="MobiDB-lite"/>
    </source>
</evidence>
<feature type="compositionally biased region" description="Basic residues" evidence="14">
    <location>
        <begin position="70"/>
        <end position="79"/>
    </location>
</feature>
<evidence type="ECO:0000256" key="9">
    <source>
        <dbReference type="ARBA" id="ARBA00023015"/>
    </source>
</evidence>
<evidence type="ECO:0000256" key="4">
    <source>
        <dbReference type="ARBA" id="ARBA00022679"/>
    </source>
</evidence>
<dbReference type="OrthoDB" id="787137at2759"/>
<dbReference type="InterPro" id="IPR002717">
    <property type="entry name" value="HAT_MYST-type"/>
</dbReference>
<evidence type="ECO:0000313" key="17">
    <source>
        <dbReference type="Proteomes" id="UP000053424"/>
    </source>
</evidence>
<feature type="region of interest" description="Disordered" evidence="14">
    <location>
        <begin position="58"/>
        <end position="106"/>
    </location>
</feature>
<reference evidence="17" key="2">
    <citation type="submission" date="2015-01" db="EMBL/GenBank/DDBJ databases">
        <title>Evolutionary Origins and Diversification of the Mycorrhizal Mutualists.</title>
        <authorList>
            <consortium name="DOE Joint Genome Institute"/>
            <consortium name="Mycorrhizal Genomics Consortium"/>
            <person name="Kohler A."/>
            <person name="Kuo A."/>
            <person name="Nagy L.G."/>
            <person name="Floudas D."/>
            <person name="Copeland A."/>
            <person name="Barry K.W."/>
            <person name="Cichocki N."/>
            <person name="Veneault-Fourrey C."/>
            <person name="LaButti K."/>
            <person name="Lindquist E.A."/>
            <person name="Lipzen A."/>
            <person name="Lundell T."/>
            <person name="Morin E."/>
            <person name="Murat C."/>
            <person name="Riley R."/>
            <person name="Ohm R."/>
            <person name="Sun H."/>
            <person name="Tunlid A."/>
            <person name="Henrissat B."/>
            <person name="Grigoriev I.V."/>
            <person name="Hibbett D.S."/>
            <person name="Martin F."/>
        </authorList>
    </citation>
    <scope>NUCLEOTIDE SEQUENCE [LARGE SCALE GENOMIC DNA]</scope>
    <source>
        <strain evidence="17">h7</strain>
    </source>
</reference>
<feature type="active site" description="Proton donor/acceptor" evidence="13">
    <location>
        <position position="352"/>
    </location>
</feature>
<dbReference type="GO" id="GO:0008270">
    <property type="term" value="F:zinc ion binding"/>
    <property type="evidence" value="ECO:0007669"/>
    <property type="project" value="UniProtKB-KW"/>
</dbReference>
<feature type="domain" description="MYST-type HAT" evidence="15">
    <location>
        <begin position="129"/>
        <end position="535"/>
    </location>
</feature>
<keyword evidence="4" id="KW-0808">Transferase</keyword>
<dbReference type="GO" id="GO:0006355">
    <property type="term" value="P:regulation of DNA-templated transcription"/>
    <property type="evidence" value="ECO:0007669"/>
    <property type="project" value="InterPro"/>
</dbReference>
<comment type="subcellular location">
    <subcellularLocation>
        <location evidence="1">Nucleus</location>
    </subcellularLocation>
</comment>
<dbReference type="SUPFAM" id="SSF55729">
    <property type="entry name" value="Acyl-CoA N-acyltransferases (Nat)"/>
    <property type="match status" value="1"/>
</dbReference>
<evidence type="ECO:0000256" key="5">
    <source>
        <dbReference type="ARBA" id="ARBA00022723"/>
    </source>
</evidence>
<evidence type="ECO:0000256" key="6">
    <source>
        <dbReference type="ARBA" id="ARBA00022771"/>
    </source>
</evidence>
<keyword evidence="12" id="KW-0012">Acyltransferase</keyword>
<evidence type="ECO:0000256" key="7">
    <source>
        <dbReference type="ARBA" id="ARBA00022833"/>
    </source>
</evidence>
<dbReference type="Pfam" id="PF11717">
    <property type="entry name" value="Tudor-knot"/>
    <property type="match status" value="1"/>
</dbReference>
<evidence type="ECO:0000256" key="8">
    <source>
        <dbReference type="ARBA" id="ARBA00022990"/>
    </source>
</evidence>
<name>A0A0C3BR10_HEBCY</name>
<protein>
    <recommendedName>
        <fullName evidence="3">histone acetyltransferase</fullName>
        <ecNumber evidence="3">2.3.1.48</ecNumber>
    </recommendedName>
</protein>
<evidence type="ECO:0000256" key="12">
    <source>
        <dbReference type="ARBA" id="ARBA00023315"/>
    </source>
</evidence>
<dbReference type="STRING" id="686832.A0A0C3BR10"/>
<keyword evidence="9" id="KW-0805">Transcription regulation</keyword>
<proteinExistence type="inferred from homology"/>
<dbReference type="InterPro" id="IPR016181">
    <property type="entry name" value="Acyl_CoA_acyltransferase"/>
</dbReference>
<organism evidence="16 17">
    <name type="scientific">Hebeloma cylindrosporum</name>
    <dbReference type="NCBI Taxonomy" id="76867"/>
    <lineage>
        <taxon>Eukaryota</taxon>
        <taxon>Fungi</taxon>
        <taxon>Dikarya</taxon>
        <taxon>Basidiomycota</taxon>
        <taxon>Agaricomycotina</taxon>
        <taxon>Agaricomycetes</taxon>
        <taxon>Agaricomycetidae</taxon>
        <taxon>Agaricales</taxon>
        <taxon>Agaricineae</taxon>
        <taxon>Hymenogastraceae</taxon>
        <taxon>Hebeloma</taxon>
    </lineage>
</organism>
<dbReference type="GO" id="GO:0046972">
    <property type="term" value="F:histone H4K16 acetyltransferase activity"/>
    <property type="evidence" value="ECO:0007669"/>
    <property type="project" value="TreeGrafter"/>
</dbReference>
<keyword evidence="11" id="KW-0539">Nucleus</keyword>
<dbReference type="AlphaFoldDB" id="A0A0C3BR10"/>
<feature type="region of interest" description="Disordered" evidence="14">
    <location>
        <begin position="400"/>
        <end position="421"/>
    </location>
</feature>
<dbReference type="PANTHER" id="PTHR10615:SF219">
    <property type="entry name" value="HISTONE ACETYLTRANSFERASE KAT5"/>
    <property type="match status" value="1"/>
</dbReference>
<dbReference type="InterPro" id="IPR036388">
    <property type="entry name" value="WH-like_DNA-bd_sf"/>
</dbReference>
<evidence type="ECO:0000256" key="3">
    <source>
        <dbReference type="ARBA" id="ARBA00013184"/>
    </source>
</evidence>
<dbReference type="EMBL" id="KN831787">
    <property type="protein sequence ID" value="KIM39080.1"/>
    <property type="molecule type" value="Genomic_DNA"/>
</dbReference>
<evidence type="ECO:0000256" key="11">
    <source>
        <dbReference type="ARBA" id="ARBA00023242"/>
    </source>
</evidence>
<dbReference type="Gene3D" id="3.30.60.60">
    <property type="entry name" value="N-acetyl transferase-like"/>
    <property type="match status" value="1"/>
</dbReference>
<dbReference type="HOGENOM" id="CLU_011815_7_1_1"/>
<evidence type="ECO:0000256" key="1">
    <source>
        <dbReference type="ARBA" id="ARBA00004123"/>
    </source>
</evidence>
<dbReference type="EC" id="2.3.1.48" evidence="3"/>
<dbReference type="Proteomes" id="UP000053424">
    <property type="component" value="Unassembled WGS sequence"/>
</dbReference>
<sequence length="541" mass="61420">MPATHVVPVTADPQVWTVNKNGKQMPAQILLKRPNEVYVHYVDTDKRLDEWVPEGLCQLQESPDPDAPPAKKRRGRPPRKQSPEPSASKNVEAPTPPAPEPVVEENGVTGAHMILSEEDFDMRQHKQLTAQKNFDTVMFDVWKITPWYFSPYPLTETEVADGDDMAASNSNQSLTKIPGVVRATPRSHGRTSDLLAGGLQRHNAGESLLWVCHFCFKYMAEGGPWELHKRDCKMKHPPGRKVYQRGAHMIWEVDGAKEKLYCQNLSLFGKLFIDVKTLFFDCDNFLFYILTDAKSQEDHILGFFSKEKLSYDDYNLACIMTLPQYQRKGYGMLLIEFSYELSRRAGKIGSPERPLSDLGLRSYLAYWTSTLIRFFRRVLSVLPPDVVSVKMENNFPDMGDEVSGQVERVTPKRRRTPNPTKGFEGVFSETCIEAQLCMMPMKSIQEPIFTTERVFETTPREDGGADTHIQVRCKLADIARATNLRADDAAFALNECGMLMRRLSDTTETDAVVITRSLVEKVAKERNVKIMYLEPSCVLLP</sequence>
<dbReference type="SUPFAM" id="SSF54160">
    <property type="entry name" value="Chromo domain-like"/>
    <property type="match status" value="1"/>
</dbReference>
<dbReference type="GO" id="GO:0035267">
    <property type="term" value="C:NuA4 histone acetyltransferase complex"/>
    <property type="evidence" value="ECO:0007669"/>
    <property type="project" value="TreeGrafter"/>
</dbReference>
<dbReference type="InterPro" id="IPR050603">
    <property type="entry name" value="MYST_HAT"/>
</dbReference>
<keyword evidence="10" id="KW-0804">Transcription</keyword>
<evidence type="ECO:0000256" key="13">
    <source>
        <dbReference type="PIRSR" id="PIRSR602717-51"/>
    </source>
</evidence>
<keyword evidence="8" id="KW-0007">Acetylation</keyword>
<dbReference type="Gene3D" id="1.10.10.10">
    <property type="entry name" value="Winged helix-like DNA-binding domain superfamily/Winged helix DNA-binding domain"/>
    <property type="match status" value="1"/>
</dbReference>
<keyword evidence="6" id="KW-0863">Zinc-finger</keyword>
<dbReference type="PROSITE" id="PS51726">
    <property type="entry name" value="MYST_HAT"/>
    <property type="match status" value="1"/>
</dbReference>
<reference evidence="16 17" key="1">
    <citation type="submission" date="2014-04" db="EMBL/GenBank/DDBJ databases">
        <authorList>
            <consortium name="DOE Joint Genome Institute"/>
            <person name="Kuo A."/>
            <person name="Gay G."/>
            <person name="Dore J."/>
            <person name="Kohler A."/>
            <person name="Nagy L.G."/>
            <person name="Floudas D."/>
            <person name="Copeland A."/>
            <person name="Barry K.W."/>
            <person name="Cichocki N."/>
            <person name="Veneault-Fourrey C."/>
            <person name="LaButti K."/>
            <person name="Lindquist E.A."/>
            <person name="Lipzen A."/>
            <person name="Lundell T."/>
            <person name="Morin E."/>
            <person name="Murat C."/>
            <person name="Sun H."/>
            <person name="Tunlid A."/>
            <person name="Henrissat B."/>
            <person name="Grigoriev I.V."/>
            <person name="Hibbett D.S."/>
            <person name="Martin F."/>
            <person name="Nordberg H.P."/>
            <person name="Cantor M.N."/>
            <person name="Hua S.X."/>
        </authorList>
    </citation>
    <scope>NUCLEOTIDE SEQUENCE [LARGE SCALE GENOMIC DNA]</scope>
    <source>
        <strain evidence="17">h7</strain>
    </source>
</reference>
<evidence type="ECO:0000256" key="2">
    <source>
        <dbReference type="ARBA" id="ARBA00010107"/>
    </source>
</evidence>
<keyword evidence="17" id="KW-1185">Reference proteome</keyword>
<dbReference type="GO" id="GO:0005634">
    <property type="term" value="C:nucleus"/>
    <property type="evidence" value="ECO:0007669"/>
    <property type="project" value="UniProtKB-SubCell"/>
</dbReference>
<evidence type="ECO:0000313" key="16">
    <source>
        <dbReference type="EMBL" id="KIM39080.1"/>
    </source>
</evidence>
<dbReference type="InterPro" id="IPR025995">
    <property type="entry name" value="Tudor-knot"/>
</dbReference>
<evidence type="ECO:0000256" key="10">
    <source>
        <dbReference type="ARBA" id="ARBA00023163"/>
    </source>
</evidence>
<keyword evidence="5" id="KW-0479">Metal-binding</keyword>
<dbReference type="PANTHER" id="PTHR10615">
    <property type="entry name" value="HISTONE ACETYLTRANSFERASE"/>
    <property type="match status" value="1"/>
</dbReference>
<evidence type="ECO:0000259" key="15">
    <source>
        <dbReference type="PROSITE" id="PS51726"/>
    </source>
</evidence>
<dbReference type="Gene3D" id="3.40.630.30">
    <property type="match status" value="1"/>
</dbReference>
<dbReference type="Pfam" id="PF01853">
    <property type="entry name" value="MOZ_SAS"/>
    <property type="match status" value="1"/>
</dbReference>
<gene>
    <name evidence="16" type="ORF">M413DRAFT_447436</name>
</gene>